<dbReference type="CDD" id="cd00317">
    <property type="entry name" value="cyclophilin"/>
    <property type="match status" value="1"/>
</dbReference>
<dbReference type="GO" id="GO:0003755">
    <property type="term" value="F:peptidyl-prolyl cis-trans isomerase activity"/>
    <property type="evidence" value="ECO:0007669"/>
    <property type="project" value="InterPro"/>
</dbReference>
<dbReference type="InterPro" id="IPR044666">
    <property type="entry name" value="Cyclophilin_A-like"/>
</dbReference>
<reference evidence="5" key="1">
    <citation type="submission" date="2016-09" db="EMBL/GenBank/DDBJ databases">
        <authorList>
            <person name="Greninger A.L."/>
            <person name="Jerome K.R."/>
            <person name="Mcnair B."/>
            <person name="Wallis C."/>
            <person name="Fang F."/>
        </authorList>
    </citation>
    <scope>NUCLEOTIDE SEQUENCE [LARGE SCALE GENOMIC DNA]</scope>
    <source>
        <strain evidence="5">M7</strain>
    </source>
</reference>
<dbReference type="SUPFAM" id="SSF50891">
    <property type="entry name" value="Cyclophilin-like"/>
    <property type="match status" value="1"/>
</dbReference>
<dbReference type="Pfam" id="PF13828">
    <property type="entry name" value="DUF4190"/>
    <property type="match status" value="1"/>
</dbReference>
<evidence type="ECO:0000256" key="1">
    <source>
        <dbReference type="ARBA" id="ARBA00002388"/>
    </source>
</evidence>
<dbReference type="RefSeq" id="WP_069403999.1">
    <property type="nucleotide sequence ID" value="NZ_MIGZ01000015.1"/>
</dbReference>
<dbReference type="PANTHER" id="PTHR45625:SF3">
    <property type="entry name" value="PEPTIDYL-PROLYL CIS-TRANS ISOMERASE B-RELATED"/>
    <property type="match status" value="1"/>
</dbReference>
<keyword evidence="5" id="KW-1185">Reference proteome</keyword>
<dbReference type="OrthoDB" id="5507614at2"/>
<dbReference type="InterPro" id="IPR029000">
    <property type="entry name" value="Cyclophilin-like_dom_sf"/>
</dbReference>
<dbReference type="EMBL" id="MIGZ01000015">
    <property type="protein sequence ID" value="ODQ95611.1"/>
    <property type="molecule type" value="Genomic_DNA"/>
</dbReference>
<comment type="caution">
    <text evidence="4">The sequence shown here is derived from an EMBL/GenBank/DDBJ whole genome shotgun (WGS) entry which is preliminary data.</text>
</comment>
<proteinExistence type="predicted"/>
<feature type="domain" description="PPIase cyclophilin-type" evidence="3">
    <location>
        <begin position="186"/>
        <end position="343"/>
    </location>
</feature>
<feature type="transmembrane region" description="Helical" evidence="2">
    <location>
        <begin position="83"/>
        <end position="113"/>
    </location>
</feature>
<dbReference type="PANTHER" id="PTHR45625">
    <property type="entry name" value="PEPTIDYL-PROLYL CIS-TRANS ISOMERASE-RELATED"/>
    <property type="match status" value="1"/>
</dbReference>
<feature type="transmembrane region" description="Helical" evidence="2">
    <location>
        <begin position="47"/>
        <end position="71"/>
    </location>
</feature>
<dbReference type="PROSITE" id="PS50072">
    <property type="entry name" value="CSA_PPIASE_2"/>
    <property type="match status" value="1"/>
</dbReference>
<accession>A0A1E3S0L3</accession>
<dbReference type="AlphaFoldDB" id="A0A1E3S0L3"/>
<dbReference type="PRINTS" id="PR00153">
    <property type="entry name" value="CSAPPISMRASE"/>
</dbReference>
<evidence type="ECO:0000313" key="5">
    <source>
        <dbReference type="Proteomes" id="UP000094243"/>
    </source>
</evidence>
<dbReference type="InterPro" id="IPR002130">
    <property type="entry name" value="Cyclophilin-type_PPIase_dom"/>
</dbReference>
<evidence type="ECO:0000256" key="2">
    <source>
        <dbReference type="SAM" id="Phobius"/>
    </source>
</evidence>
<sequence length="344" mass="36062">MSAPPPPPGGEFGQQPYDYPPPYGYPPEYYGYGSGYGYPPPRGTNGLAVASLICAFVFAPLGIVFGHMSLSQIKKSGEQGRDLAIAGLVISYLITVLAVLAVVVSVLFLLLLASSLDDVDPYPESPRYAAAPAAEMPAFAPSATPGANCQYPATIERAAKPVKPPSVGRVATDPARVNATITTSRGAIGVQLDNAKAPCTVHSFTSLARQGFFDDTTCHRLATTAQLHALQCGDPTGEGSGGPGYQFPNEYPTNQYRLNDPAMRLPVRYPRGTLAMANAGLGTNGSQFLLIYEDSPMPPTYTVFGTIDAGGLALLEKIAAEGLADGGDEGRPAADVTIRSVRFS</sequence>
<evidence type="ECO:0000259" key="3">
    <source>
        <dbReference type="PROSITE" id="PS50072"/>
    </source>
</evidence>
<dbReference type="Pfam" id="PF00160">
    <property type="entry name" value="Pro_isomerase"/>
    <property type="match status" value="1"/>
</dbReference>
<name>A0A1E3S0L3_9MYCO</name>
<comment type="function">
    <text evidence="1">PPIases accelerate the folding of proteins. It catalyzes the cis-trans isomerization of proline imidic peptide bonds in oligopeptides.</text>
</comment>
<evidence type="ECO:0000313" key="4">
    <source>
        <dbReference type="EMBL" id="ODQ95611.1"/>
    </source>
</evidence>
<protein>
    <submittedName>
        <fullName evidence="4">Cyclophilin</fullName>
    </submittedName>
</protein>
<keyword evidence="2" id="KW-0472">Membrane</keyword>
<organism evidence="4 5">
    <name type="scientific">Mycolicibacterium holsaticum</name>
    <dbReference type="NCBI Taxonomy" id="152142"/>
    <lineage>
        <taxon>Bacteria</taxon>
        <taxon>Bacillati</taxon>
        <taxon>Actinomycetota</taxon>
        <taxon>Actinomycetes</taxon>
        <taxon>Mycobacteriales</taxon>
        <taxon>Mycobacteriaceae</taxon>
        <taxon>Mycolicibacterium</taxon>
    </lineage>
</organism>
<keyword evidence="2" id="KW-1133">Transmembrane helix</keyword>
<dbReference type="Gene3D" id="2.40.100.10">
    <property type="entry name" value="Cyclophilin-like"/>
    <property type="match status" value="1"/>
</dbReference>
<dbReference type="InterPro" id="IPR025241">
    <property type="entry name" value="DUF4190"/>
</dbReference>
<gene>
    <name evidence="4" type="ORF">BHQ17_04320</name>
</gene>
<keyword evidence="2" id="KW-0812">Transmembrane</keyword>
<dbReference type="Proteomes" id="UP000094243">
    <property type="component" value="Unassembled WGS sequence"/>
</dbReference>